<protein>
    <submittedName>
        <fullName evidence="1">WVD2-like 1</fullName>
    </submittedName>
</protein>
<dbReference type="AlphaFoldDB" id="A0A5A7QLI3"/>
<evidence type="ECO:0000313" key="2">
    <source>
        <dbReference type="Proteomes" id="UP000325081"/>
    </source>
</evidence>
<accession>A0A5A7QLI3</accession>
<evidence type="ECO:0000313" key="1">
    <source>
        <dbReference type="EMBL" id="GER45856.1"/>
    </source>
</evidence>
<name>A0A5A7QLI3_STRAF</name>
<dbReference type="Proteomes" id="UP000325081">
    <property type="component" value="Unassembled WGS sequence"/>
</dbReference>
<reference evidence="2" key="1">
    <citation type="journal article" date="2019" name="Curr. Biol.">
        <title>Genome Sequence of Striga asiatica Provides Insight into the Evolution of Plant Parasitism.</title>
        <authorList>
            <person name="Yoshida S."/>
            <person name="Kim S."/>
            <person name="Wafula E.K."/>
            <person name="Tanskanen J."/>
            <person name="Kim Y.M."/>
            <person name="Honaas L."/>
            <person name="Yang Z."/>
            <person name="Spallek T."/>
            <person name="Conn C.E."/>
            <person name="Ichihashi Y."/>
            <person name="Cheong K."/>
            <person name="Cui S."/>
            <person name="Der J.P."/>
            <person name="Gundlach H."/>
            <person name="Jiao Y."/>
            <person name="Hori C."/>
            <person name="Ishida J.K."/>
            <person name="Kasahara H."/>
            <person name="Kiba T."/>
            <person name="Kim M.S."/>
            <person name="Koo N."/>
            <person name="Laohavisit A."/>
            <person name="Lee Y.H."/>
            <person name="Lumba S."/>
            <person name="McCourt P."/>
            <person name="Mortimer J.C."/>
            <person name="Mutuku J.M."/>
            <person name="Nomura T."/>
            <person name="Sasaki-Sekimoto Y."/>
            <person name="Seto Y."/>
            <person name="Wang Y."/>
            <person name="Wakatake T."/>
            <person name="Sakakibara H."/>
            <person name="Demura T."/>
            <person name="Yamaguchi S."/>
            <person name="Yoneyama K."/>
            <person name="Manabe R.I."/>
            <person name="Nelson D.C."/>
            <person name="Schulman A.H."/>
            <person name="Timko M.P."/>
            <person name="dePamphilis C.W."/>
            <person name="Choi D."/>
            <person name="Shirasu K."/>
        </authorList>
    </citation>
    <scope>NUCLEOTIDE SEQUENCE [LARGE SCALE GENOMIC DNA]</scope>
    <source>
        <strain evidence="2">cv. UVA1</strain>
    </source>
</reference>
<organism evidence="1 2">
    <name type="scientific">Striga asiatica</name>
    <name type="common">Asiatic witchweed</name>
    <name type="synonym">Buchnera asiatica</name>
    <dbReference type="NCBI Taxonomy" id="4170"/>
    <lineage>
        <taxon>Eukaryota</taxon>
        <taxon>Viridiplantae</taxon>
        <taxon>Streptophyta</taxon>
        <taxon>Embryophyta</taxon>
        <taxon>Tracheophyta</taxon>
        <taxon>Spermatophyta</taxon>
        <taxon>Magnoliopsida</taxon>
        <taxon>eudicotyledons</taxon>
        <taxon>Gunneridae</taxon>
        <taxon>Pentapetalae</taxon>
        <taxon>asterids</taxon>
        <taxon>lamiids</taxon>
        <taxon>Lamiales</taxon>
        <taxon>Orobanchaceae</taxon>
        <taxon>Buchnereae</taxon>
        <taxon>Striga</taxon>
    </lineage>
</organism>
<proteinExistence type="predicted"/>
<gene>
    <name evidence="1" type="ORF">STAS_22838</name>
</gene>
<comment type="caution">
    <text evidence="1">The sequence shown here is derived from an EMBL/GenBank/DDBJ whole genome shotgun (WGS) entry which is preliminary data.</text>
</comment>
<keyword evidence="2" id="KW-1185">Reference proteome</keyword>
<dbReference type="EMBL" id="BKCP01007349">
    <property type="protein sequence ID" value="GER45856.1"/>
    <property type="molecule type" value="Genomic_DNA"/>
</dbReference>
<sequence length="143" mass="16024">MEHIQSVEPQVDESIISVNQIHVGETEEEEDALPEIEGDILMEETPGPKFESPSLEPSLRTIEKDPFSSTCSTDTLVFREVDCGGLMRRALGHFVPILGANARFHKNIATRAHQVIGHATLPVLTLLEITKMWHDRHFFLDPG</sequence>